<organism evidence="1 2">
    <name type="scientific">Tautonia sociabilis</name>
    <dbReference type="NCBI Taxonomy" id="2080755"/>
    <lineage>
        <taxon>Bacteria</taxon>
        <taxon>Pseudomonadati</taxon>
        <taxon>Planctomycetota</taxon>
        <taxon>Planctomycetia</taxon>
        <taxon>Isosphaerales</taxon>
        <taxon>Isosphaeraceae</taxon>
        <taxon>Tautonia</taxon>
    </lineage>
</organism>
<dbReference type="AlphaFoldDB" id="A0A432MKR4"/>
<reference evidence="1 2" key="1">
    <citation type="submission" date="2018-12" db="EMBL/GenBank/DDBJ databases">
        <authorList>
            <person name="Toschakov S.V."/>
        </authorList>
    </citation>
    <scope>NUCLEOTIDE SEQUENCE [LARGE SCALE GENOMIC DNA]</scope>
    <source>
        <strain evidence="1 2">GM2012</strain>
    </source>
</reference>
<comment type="caution">
    <text evidence="1">The sequence shown here is derived from an EMBL/GenBank/DDBJ whole genome shotgun (WGS) entry which is preliminary data.</text>
</comment>
<dbReference type="RefSeq" id="WP_126725435.1">
    <property type="nucleotide sequence ID" value="NZ_RYZH01000018.1"/>
</dbReference>
<accession>A0A432MKR4</accession>
<dbReference type="Gene3D" id="2.60.40.10">
    <property type="entry name" value="Immunoglobulins"/>
    <property type="match status" value="2"/>
</dbReference>
<dbReference type="EMBL" id="RYZH01000018">
    <property type="protein sequence ID" value="RUL87725.1"/>
    <property type="molecule type" value="Genomic_DNA"/>
</dbReference>
<dbReference type="InterPro" id="IPR013783">
    <property type="entry name" value="Ig-like_fold"/>
</dbReference>
<evidence type="ECO:0008006" key="3">
    <source>
        <dbReference type="Google" id="ProtNLM"/>
    </source>
</evidence>
<sequence>MSERHPRRGNSAKTRRRSIPACLEALEGRQLLAYSSLGFSIPDLAVADAFTGPVASLGGRLAVTVDVANLGQSSIPEPLNRFSGSTSTADAGETEVAVYLTSRIHSPFGQRVLLGTINVPAIPQNRLARVTGEVTLPETLPPGFQNAGGSVFLTVEVDPNHQVRDYDRTNNFFRPADAVTIVPDLPEVRAIALGLPPVMNPGDTIRPEVKVANFGAASTNLQGPVTVQIVASQDRNFGPGDIILGTFTVENIPALSLAPTKGFVPGDANLTDPPNVVRLVADQPVVLPDTGSPYYVGVVIDPLNEIQEISEEDAGPSSDLELPQLVADSGLGLPPAGVITIASPTDQPFPYPAFQTPTGTATSVSSLSGTNPVLDRAPQRATLASRIAAARASRRLPIETKALTESRVRPGGGLAARLAARRAMRGI</sequence>
<dbReference type="OrthoDB" id="259331at2"/>
<reference evidence="1 2" key="2">
    <citation type="submission" date="2019-01" db="EMBL/GenBank/DDBJ databases">
        <title>Tautonia sociabilis, a novel thermotolerant planctomycete of Isosphaeraceae family, isolated from a 4000 m deep subterranean habitat.</title>
        <authorList>
            <person name="Kovaleva O.L."/>
            <person name="Elcheninov A.G."/>
            <person name="Van Heerden E."/>
            <person name="Toshchakov S.V."/>
            <person name="Novikov A."/>
            <person name="Bonch-Osmolovskaya E.A."/>
            <person name="Kublanov I.V."/>
        </authorList>
    </citation>
    <scope>NUCLEOTIDE SEQUENCE [LARGE SCALE GENOMIC DNA]</scope>
    <source>
        <strain evidence="1 2">GM2012</strain>
    </source>
</reference>
<keyword evidence="2" id="KW-1185">Reference proteome</keyword>
<gene>
    <name evidence="1" type="ORF">TsocGM_11100</name>
</gene>
<evidence type="ECO:0000313" key="2">
    <source>
        <dbReference type="Proteomes" id="UP000280296"/>
    </source>
</evidence>
<evidence type="ECO:0000313" key="1">
    <source>
        <dbReference type="EMBL" id="RUL87725.1"/>
    </source>
</evidence>
<name>A0A432MKR4_9BACT</name>
<proteinExistence type="predicted"/>
<dbReference type="Proteomes" id="UP000280296">
    <property type="component" value="Unassembled WGS sequence"/>
</dbReference>
<protein>
    <recommendedName>
        <fullName evidence="3">CARDB domain-containing protein</fullName>
    </recommendedName>
</protein>